<dbReference type="InterPro" id="IPR016158">
    <property type="entry name" value="Cullin_homology"/>
</dbReference>
<proteinExistence type="inferred from homology"/>
<protein>
    <recommendedName>
        <fullName evidence="4">Cullin family profile domain-containing protein</fullName>
    </recommendedName>
</protein>
<dbReference type="OrthoDB" id="27073at2759"/>
<dbReference type="Pfam" id="PF00888">
    <property type="entry name" value="Cullin"/>
    <property type="match status" value="2"/>
</dbReference>
<dbReference type="GO" id="GO:0031625">
    <property type="term" value="F:ubiquitin protein ligase binding"/>
    <property type="evidence" value="ECO:0007669"/>
    <property type="project" value="InterPro"/>
</dbReference>
<dbReference type="FunFam" id="1.20.1310.10:FF:000001">
    <property type="entry name" value="Cullin 3"/>
    <property type="match status" value="1"/>
</dbReference>
<dbReference type="InterPro" id="IPR045093">
    <property type="entry name" value="Cullin"/>
</dbReference>
<evidence type="ECO:0000313" key="6">
    <source>
        <dbReference type="Proteomes" id="UP000467700"/>
    </source>
</evidence>
<dbReference type="GO" id="GO:0006511">
    <property type="term" value="P:ubiquitin-dependent protein catabolic process"/>
    <property type="evidence" value="ECO:0007669"/>
    <property type="project" value="InterPro"/>
</dbReference>
<accession>A0A8S0W5G2</accession>
<organism evidence="5 6">
    <name type="scientific">Cyclocybe aegerita</name>
    <name type="common">Black poplar mushroom</name>
    <name type="synonym">Agrocybe aegerita</name>
    <dbReference type="NCBI Taxonomy" id="1973307"/>
    <lineage>
        <taxon>Eukaryota</taxon>
        <taxon>Fungi</taxon>
        <taxon>Dikarya</taxon>
        <taxon>Basidiomycota</taxon>
        <taxon>Agaricomycotina</taxon>
        <taxon>Agaricomycetes</taxon>
        <taxon>Agaricomycetidae</taxon>
        <taxon>Agaricales</taxon>
        <taxon>Agaricineae</taxon>
        <taxon>Bolbitiaceae</taxon>
        <taxon>Cyclocybe</taxon>
    </lineage>
</organism>
<evidence type="ECO:0000256" key="1">
    <source>
        <dbReference type="ARBA" id="ARBA00006019"/>
    </source>
</evidence>
<dbReference type="InterPro" id="IPR036317">
    <property type="entry name" value="Cullin_homology_sf"/>
</dbReference>
<dbReference type="SUPFAM" id="SSF74788">
    <property type="entry name" value="Cullin repeat-like"/>
    <property type="match status" value="1"/>
</dbReference>
<dbReference type="AlphaFoldDB" id="A0A8S0W5G2"/>
<evidence type="ECO:0000313" key="5">
    <source>
        <dbReference type="EMBL" id="CAA7263364.1"/>
    </source>
</evidence>
<evidence type="ECO:0000259" key="4">
    <source>
        <dbReference type="PROSITE" id="PS50069"/>
    </source>
</evidence>
<evidence type="ECO:0000256" key="2">
    <source>
        <dbReference type="PROSITE-ProRule" id="PRU00330"/>
    </source>
</evidence>
<dbReference type="Gene3D" id="1.20.1310.10">
    <property type="entry name" value="Cullin Repeats"/>
    <property type="match status" value="3"/>
</dbReference>
<comment type="caution">
    <text evidence="5">The sequence shown here is derived from an EMBL/GenBank/DDBJ whole genome shotgun (WGS) entry which is preliminary data.</text>
</comment>
<dbReference type="Pfam" id="PF26557">
    <property type="entry name" value="Cullin_AB"/>
    <property type="match status" value="1"/>
</dbReference>
<keyword evidence="6" id="KW-1185">Reference proteome</keyword>
<dbReference type="SUPFAM" id="SSF75632">
    <property type="entry name" value="Cullin homology domain"/>
    <property type="match status" value="1"/>
</dbReference>
<gene>
    <name evidence="5" type="ORF">AAE3_LOCUS5576</name>
</gene>
<dbReference type="Proteomes" id="UP000467700">
    <property type="component" value="Unassembled WGS sequence"/>
</dbReference>
<feature type="domain" description="Cullin family profile" evidence="4">
    <location>
        <begin position="358"/>
        <end position="564"/>
    </location>
</feature>
<dbReference type="PANTHER" id="PTHR11932">
    <property type="entry name" value="CULLIN"/>
    <property type="match status" value="1"/>
</dbReference>
<dbReference type="InterPro" id="IPR059120">
    <property type="entry name" value="Cullin-like_AB"/>
</dbReference>
<evidence type="ECO:0000256" key="3">
    <source>
        <dbReference type="RuleBase" id="RU003829"/>
    </source>
</evidence>
<name>A0A8S0W5G2_CYCAE</name>
<dbReference type="Gene3D" id="3.30.230.130">
    <property type="entry name" value="Cullin, Chain C, Domain 2"/>
    <property type="match status" value="1"/>
</dbReference>
<reference evidence="5 6" key="1">
    <citation type="submission" date="2020-01" db="EMBL/GenBank/DDBJ databases">
        <authorList>
            <person name="Gupta K D."/>
        </authorList>
    </citation>
    <scope>NUCLEOTIDE SEQUENCE [LARGE SCALE GENOMIC DNA]</scope>
</reference>
<comment type="similarity">
    <text evidence="1 2 3">Belongs to the cullin family.</text>
</comment>
<dbReference type="InterPro" id="IPR016159">
    <property type="entry name" value="Cullin_repeat-like_dom_sf"/>
</dbReference>
<dbReference type="SMART" id="SM00182">
    <property type="entry name" value="CULLIN"/>
    <property type="match status" value="1"/>
</dbReference>
<dbReference type="PROSITE" id="PS50069">
    <property type="entry name" value="CULLIN_2"/>
    <property type="match status" value="1"/>
</dbReference>
<dbReference type="InterPro" id="IPR001373">
    <property type="entry name" value="Cullin_N"/>
</dbReference>
<sequence length="636" mass="73233">MASSSATSHEDSIDLSRTLPRNVSFDETWDYLEAGLDNIMNAPENPSFTLTTNLYTAVYNLFGRGSDSDGYALWLYENLSDYFAQYLEPRWQKSQMLTGVDMLRYYVAEWEYYLVVTRPFHRIFRVMDRNWVQRQRSEGEIRVITISKLALQKWREQFLRKGDTRLADAAIRLISQDRVGDTIDQALVKKVIATFVLLGIDTAKLENECLEVYEEHFETPLLRASEQYYMRESGIFFLKTSILEYLERAEECFQQEERVVEEYLHKSTREKLIAVCEKIFLRERSEAGLAAVSGLVSLGRGTQPSPKAYTDVLLQIFHKYSAIVKGPFHGDGIFIASFDRAYRELINRNPASRTWSGQSAELVAKRADMLLRKNNKIASEEELNDALKGLVVLFKYIEDKDVFNRVYMSWLAKRSRSGISVSEAVEDSMISMLKAASGFENARHLQRMANEMRMVTEALRGLPLQNHDYQQTDTSTTVKIPPRFQGKDEQNLLEHGHRFTWLRNRSGDELHTKYLKQTYIFLTSPRQMSVLLPYDASDNMSFDQLVSCTSIPQDLLLEVLAVLVKRKILVKKTLNRYALNMGFKSKTIRGRLDVPLQSEIDAESAEIFSATENDRRRVIQATILSEEDDVAAISLP</sequence>
<dbReference type="EMBL" id="CACVBS010000039">
    <property type="protein sequence ID" value="CAA7263364.1"/>
    <property type="molecule type" value="Genomic_DNA"/>
</dbReference>